<dbReference type="InterPro" id="IPR005479">
    <property type="entry name" value="CPAse_ATP-bd"/>
</dbReference>
<dbReference type="GO" id="GO:0004088">
    <property type="term" value="F:carbamoyl-phosphate synthase (glutamine-hydrolyzing) activity"/>
    <property type="evidence" value="ECO:0007669"/>
    <property type="project" value="UniProtKB-UniRule"/>
</dbReference>
<evidence type="ECO:0000256" key="19">
    <source>
        <dbReference type="HAMAP-Rule" id="MF_01210"/>
    </source>
</evidence>
<dbReference type="NCBIfam" id="NF003671">
    <property type="entry name" value="PRK05294.1"/>
    <property type="match status" value="1"/>
</dbReference>
<evidence type="ECO:0000256" key="1">
    <source>
        <dbReference type="ARBA" id="ARBA00001936"/>
    </source>
</evidence>
<feature type="binding site" evidence="19">
    <location>
        <position position="790"/>
    </location>
    <ligand>
        <name>ATP</name>
        <dbReference type="ChEBI" id="CHEBI:30616"/>
        <label>2</label>
    </ligand>
</feature>
<dbReference type="SUPFAM" id="SSF52335">
    <property type="entry name" value="Methylglyoxal synthase-like"/>
    <property type="match status" value="1"/>
</dbReference>
<dbReference type="UniPathway" id="UPA00070">
    <property type="reaction ID" value="UER00115"/>
</dbReference>
<feature type="binding site" evidence="19">
    <location>
        <position position="788"/>
    </location>
    <ligand>
        <name>ATP</name>
        <dbReference type="ChEBI" id="CHEBI:30616"/>
        <label>2</label>
    </ligand>
</feature>
<evidence type="ECO:0000256" key="9">
    <source>
        <dbReference type="ARBA" id="ARBA00022737"/>
    </source>
</evidence>
<dbReference type="InterPro" id="IPR006275">
    <property type="entry name" value="CPSase_lsu"/>
</dbReference>
<dbReference type="SUPFAM" id="SSF56059">
    <property type="entry name" value="Glutathione synthetase ATP-binding domain-like"/>
    <property type="match status" value="2"/>
</dbReference>
<evidence type="ECO:0000256" key="4">
    <source>
        <dbReference type="ARBA" id="ARBA00009799"/>
    </source>
</evidence>
<dbReference type="PROSITE" id="PS00866">
    <property type="entry name" value="CPSASE_1"/>
    <property type="match status" value="1"/>
</dbReference>
<dbReference type="Pfam" id="PF02787">
    <property type="entry name" value="CPSase_L_D3"/>
    <property type="match status" value="1"/>
</dbReference>
<feature type="binding site" evidence="19">
    <location>
        <position position="299"/>
    </location>
    <ligand>
        <name>ATP</name>
        <dbReference type="ChEBI" id="CHEBI:30616"/>
        <label>1</label>
    </ligand>
</feature>
<dbReference type="Proteomes" id="UP000516028">
    <property type="component" value="Chromosome"/>
</dbReference>
<reference evidence="22 23" key="1">
    <citation type="submission" date="2020-08" db="EMBL/GenBank/DDBJ databases">
        <title>Genome sequence of Diaphorobacter aerolatus KACC 16536T.</title>
        <authorList>
            <person name="Hyun D.-W."/>
            <person name="Bae J.-W."/>
        </authorList>
    </citation>
    <scope>NUCLEOTIDE SEQUENCE [LARGE SCALE GENOMIC DNA]</scope>
    <source>
        <strain evidence="22 23">KACC 16536</strain>
    </source>
</reference>
<feature type="binding site" evidence="19">
    <location>
        <position position="847"/>
    </location>
    <ligand>
        <name>Mg(2+)</name>
        <dbReference type="ChEBI" id="CHEBI:18420"/>
        <label>4</label>
    </ligand>
</feature>
<dbReference type="SUPFAM" id="SSF48108">
    <property type="entry name" value="Carbamoyl phosphate synthetase, large subunit connection domain"/>
    <property type="match status" value="1"/>
</dbReference>
<comment type="pathway">
    <text evidence="2 19">Pyrimidine metabolism; UMP biosynthesis via de novo pathway; (S)-dihydroorotate from bicarbonate: step 1/3.</text>
</comment>
<feature type="binding site" evidence="19">
    <location>
        <position position="169"/>
    </location>
    <ligand>
        <name>ATP</name>
        <dbReference type="ChEBI" id="CHEBI:30616"/>
        <label>1</label>
    </ligand>
</feature>
<dbReference type="EC" id="6.3.4.16" evidence="19"/>
<dbReference type="InterPro" id="IPR036897">
    <property type="entry name" value="CarbamoylP_synth_lsu_oligo_sf"/>
</dbReference>
<comment type="domain">
    <text evidence="19">The large subunit is composed of 2 ATP-grasp domains that are involved in binding the 2 ATP molecules needed for carbamoyl phosphate synthesis. The N-terminal ATP-grasp domain (referred to as the carboxyphosphate synthetic component) catalyzes the ATP-dependent phosphorylation of hydrogencarbonate to carboxyphosphate and the subsequent nucleophilic attack by ammonia to form a carbamate intermediate. The C-terminal ATP-grasp domain (referred to as the carbamoyl phosphate synthetic component) then catalyzes the phosphorylation of carbamate with the second ATP to form the end product carbamoyl phosphate. The reactive and unstable enzyme intermediates are sequentially channeled from one active site to the next through the interior of the protein over a distance of at least 96 A.</text>
</comment>
<dbReference type="Gene3D" id="3.30.470.20">
    <property type="entry name" value="ATP-grasp fold, B domain"/>
    <property type="match status" value="2"/>
</dbReference>
<evidence type="ECO:0000256" key="10">
    <source>
        <dbReference type="ARBA" id="ARBA00022741"/>
    </source>
</evidence>
<dbReference type="PROSITE" id="PS50975">
    <property type="entry name" value="ATP_GRASP"/>
    <property type="match status" value="2"/>
</dbReference>
<dbReference type="InterPro" id="IPR016185">
    <property type="entry name" value="PreATP-grasp_dom_sf"/>
</dbReference>
<evidence type="ECO:0000313" key="22">
    <source>
        <dbReference type="EMBL" id="QNP49222.1"/>
    </source>
</evidence>
<feature type="binding site" evidence="19">
    <location>
        <position position="791"/>
    </location>
    <ligand>
        <name>ATP</name>
        <dbReference type="ChEBI" id="CHEBI:30616"/>
        <label>2</label>
    </ligand>
</feature>
<feature type="domain" description="ATP-grasp" evidence="20">
    <location>
        <begin position="133"/>
        <end position="328"/>
    </location>
</feature>
<dbReference type="InterPro" id="IPR005483">
    <property type="entry name" value="CPSase_dom"/>
</dbReference>
<dbReference type="FunFam" id="1.10.1030.10:FF:000002">
    <property type="entry name" value="Carbamoyl-phosphate synthase large chain"/>
    <property type="match status" value="1"/>
</dbReference>
<dbReference type="FunFam" id="3.30.470.20:FF:000013">
    <property type="entry name" value="Carbamoyl-phosphate synthase large chain"/>
    <property type="match status" value="1"/>
</dbReference>
<keyword evidence="11 19" id="KW-0067">ATP-binding</keyword>
<feature type="binding site" evidence="19">
    <location>
        <position position="301"/>
    </location>
    <ligand>
        <name>Mg(2+)</name>
        <dbReference type="ChEBI" id="CHEBI:18420"/>
        <label>2</label>
    </ligand>
</feature>
<dbReference type="Gene3D" id="1.10.1030.10">
    <property type="entry name" value="Carbamoyl-phosphate synthetase, large subunit oligomerisation domain"/>
    <property type="match status" value="1"/>
</dbReference>
<keyword evidence="8" id="KW-0479">Metal-binding</keyword>
<dbReference type="GO" id="GO:0005737">
    <property type="term" value="C:cytoplasm"/>
    <property type="evidence" value="ECO:0007669"/>
    <property type="project" value="TreeGrafter"/>
</dbReference>
<keyword evidence="12" id="KW-0460">Magnesium</keyword>
<dbReference type="KEGG" id="daer:H9K75_03725"/>
<dbReference type="CDD" id="cd01424">
    <property type="entry name" value="MGS_CPS_II"/>
    <property type="match status" value="1"/>
</dbReference>
<feature type="binding site" evidence="19">
    <location>
        <position position="210"/>
    </location>
    <ligand>
        <name>ATP</name>
        <dbReference type="ChEBI" id="CHEBI:30616"/>
        <label>1</label>
    </ligand>
</feature>
<dbReference type="PROSITE" id="PS51257">
    <property type="entry name" value="PROKAR_LIPOPROTEIN"/>
    <property type="match status" value="1"/>
</dbReference>
<feature type="binding site" evidence="19">
    <location>
        <position position="215"/>
    </location>
    <ligand>
        <name>ATP</name>
        <dbReference type="ChEBI" id="CHEBI:30616"/>
        <label>1</label>
    </ligand>
</feature>
<feature type="binding site" evidence="19">
    <location>
        <position position="285"/>
    </location>
    <ligand>
        <name>ATP</name>
        <dbReference type="ChEBI" id="CHEBI:30616"/>
        <label>1</label>
    </ligand>
</feature>
<dbReference type="SMART" id="SM01096">
    <property type="entry name" value="CPSase_L_D3"/>
    <property type="match status" value="1"/>
</dbReference>
<dbReference type="GO" id="GO:0005524">
    <property type="term" value="F:ATP binding"/>
    <property type="evidence" value="ECO:0007669"/>
    <property type="project" value="UniProtKB-UniRule"/>
</dbReference>
<name>A0A7H0GLQ6_9BURK</name>
<comment type="catalytic activity">
    <reaction evidence="15 19">
        <text>hydrogencarbonate + NH4(+) + 2 ATP = carbamoyl phosphate + 2 ADP + phosphate + 2 H(+)</text>
        <dbReference type="Rhea" id="RHEA:18029"/>
        <dbReference type="ChEBI" id="CHEBI:15378"/>
        <dbReference type="ChEBI" id="CHEBI:17544"/>
        <dbReference type="ChEBI" id="CHEBI:28938"/>
        <dbReference type="ChEBI" id="CHEBI:30616"/>
        <dbReference type="ChEBI" id="CHEBI:43474"/>
        <dbReference type="ChEBI" id="CHEBI:58228"/>
        <dbReference type="ChEBI" id="CHEBI:456216"/>
        <dbReference type="EC" id="6.3.4.16"/>
    </reaction>
</comment>
<comment type="subunit">
    <text evidence="18 19">Composed of two chains; the small (or glutamine) chain promotes the hydrolysis of glutamine to ammonia, which is used by the large (or ammonia) chain to synthesize carbamoyl phosphate. Tetramer of heterodimers (alpha,beta)4.</text>
</comment>
<feature type="region of interest" description="Allosteric domain" evidence="19">
    <location>
        <begin position="943"/>
        <end position="1081"/>
    </location>
</feature>
<feature type="domain" description="MGS-like" evidence="21">
    <location>
        <begin position="943"/>
        <end position="1081"/>
    </location>
</feature>
<dbReference type="PROSITE" id="PS00867">
    <property type="entry name" value="CPSASE_2"/>
    <property type="match status" value="2"/>
</dbReference>
<feature type="region of interest" description="Carboxyphosphate synthetic domain" evidence="19">
    <location>
        <begin position="1"/>
        <end position="403"/>
    </location>
</feature>
<dbReference type="HAMAP" id="MF_01210_A">
    <property type="entry name" value="CPSase_L_chain_A"/>
    <property type="match status" value="1"/>
</dbReference>
<dbReference type="PROSITE" id="PS51855">
    <property type="entry name" value="MGS"/>
    <property type="match status" value="1"/>
</dbReference>
<dbReference type="EMBL" id="CP060783">
    <property type="protein sequence ID" value="QNP49222.1"/>
    <property type="molecule type" value="Genomic_DNA"/>
</dbReference>
<comment type="pathway">
    <text evidence="3 19">Amino-acid biosynthesis; L-arginine biosynthesis; carbamoyl phosphate from bicarbonate: step 1/1.</text>
</comment>
<evidence type="ECO:0000256" key="13">
    <source>
        <dbReference type="ARBA" id="ARBA00022975"/>
    </source>
</evidence>
<keyword evidence="9 19" id="KW-0677">Repeat</keyword>
<proteinExistence type="inferred from homology"/>
<feature type="binding site" evidence="19">
    <location>
        <position position="755"/>
    </location>
    <ligand>
        <name>ATP</name>
        <dbReference type="ChEBI" id="CHEBI:30616"/>
        <label>2</label>
    </ligand>
</feature>
<feature type="binding site" evidence="19">
    <location>
        <position position="301"/>
    </location>
    <ligand>
        <name>Mn(2+)</name>
        <dbReference type="ChEBI" id="CHEBI:29035"/>
        <label>2</label>
    </ligand>
</feature>
<dbReference type="FunFam" id="3.30.470.20:FF:000007">
    <property type="entry name" value="Carbamoyl-phosphate synthase large chain"/>
    <property type="match status" value="1"/>
</dbReference>
<feature type="binding site" evidence="19">
    <location>
        <position position="757"/>
    </location>
    <ligand>
        <name>ATP</name>
        <dbReference type="ChEBI" id="CHEBI:30616"/>
        <label>2</label>
    </ligand>
</feature>
<dbReference type="InterPro" id="IPR005480">
    <property type="entry name" value="CPSase_lsu_oligo"/>
</dbReference>
<keyword evidence="10 19" id="KW-0547">Nucleotide-binding</keyword>
<feature type="binding site" evidence="19">
    <location>
        <position position="129"/>
    </location>
    <ligand>
        <name>ATP</name>
        <dbReference type="ChEBI" id="CHEBI:30616"/>
        <label>1</label>
    </ligand>
</feature>
<dbReference type="NCBIfam" id="NF009455">
    <property type="entry name" value="PRK12815.1"/>
    <property type="match status" value="1"/>
</dbReference>
<dbReference type="EC" id="6.3.5.5" evidence="19"/>
<evidence type="ECO:0000256" key="5">
    <source>
        <dbReference type="ARBA" id="ARBA00022571"/>
    </source>
</evidence>
<keyword evidence="5 19" id="KW-0055">Arginine biosynthesis</keyword>
<dbReference type="AlphaFoldDB" id="A0A7H0GLQ6"/>
<dbReference type="PRINTS" id="PR00098">
    <property type="entry name" value="CPSASE"/>
</dbReference>
<feature type="binding site" evidence="19">
    <location>
        <position position="849"/>
    </location>
    <ligand>
        <name>Mn(2+)</name>
        <dbReference type="ChEBI" id="CHEBI:29035"/>
        <label>4</label>
    </ligand>
</feature>
<evidence type="ECO:0000313" key="23">
    <source>
        <dbReference type="Proteomes" id="UP000516028"/>
    </source>
</evidence>
<evidence type="ECO:0000256" key="11">
    <source>
        <dbReference type="ARBA" id="ARBA00022840"/>
    </source>
</evidence>
<dbReference type="Gene3D" id="3.40.50.1380">
    <property type="entry name" value="Methylglyoxal synthase-like domain"/>
    <property type="match status" value="1"/>
</dbReference>
<keyword evidence="23" id="KW-1185">Reference proteome</keyword>
<feature type="binding site" evidence="19">
    <location>
        <position position="299"/>
    </location>
    <ligand>
        <name>Mg(2+)</name>
        <dbReference type="ChEBI" id="CHEBI:18420"/>
        <label>1</label>
    </ligand>
</feature>
<keyword evidence="7 19" id="KW-0028">Amino-acid biosynthesis</keyword>
<dbReference type="FunFam" id="3.40.50.20:FF:000001">
    <property type="entry name" value="Carbamoyl-phosphate synthase large chain"/>
    <property type="match status" value="1"/>
</dbReference>
<evidence type="ECO:0000256" key="3">
    <source>
        <dbReference type="ARBA" id="ARBA00005077"/>
    </source>
</evidence>
<dbReference type="InterPro" id="IPR058047">
    <property type="entry name" value="CPSase_preATP-grasp"/>
</dbReference>
<feature type="binding site" evidence="19">
    <location>
        <position position="847"/>
    </location>
    <ligand>
        <name>Mg(2+)</name>
        <dbReference type="ChEBI" id="CHEBI:18420"/>
        <label>3</label>
    </ligand>
</feature>
<dbReference type="GO" id="GO:0006526">
    <property type="term" value="P:L-arginine biosynthetic process"/>
    <property type="evidence" value="ECO:0007669"/>
    <property type="project" value="UniProtKB-UniRule"/>
</dbReference>
<feature type="binding site" evidence="19">
    <location>
        <position position="243"/>
    </location>
    <ligand>
        <name>ATP</name>
        <dbReference type="ChEBI" id="CHEBI:30616"/>
        <label>1</label>
    </ligand>
</feature>
<dbReference type="Pfam" id="PF02786">
    <property type="entry name" value="CPSase_L_D2"/>
    <property type="match status" value="2"/>
</dbReference>
<feature type="binding site" evidence="19">
    <location>
        <position position="175"/>
    </location>
    <ligand>
        <name>ATP</name>
        <dbReference type="ChEBI" id="CHEBI:30616"/>
        <label>1</label>
    </ligand>
</feature>
<feature type="binding site" evidence="19">
    <location>
        <position position="847"/>
    </location>
    <ligand>
        <name>Mn(2+)</name>
        <dbReference type="ChEBI" id="CHEBI:29035"/>
        <label>4</label>
    </ligand>
</feature>
<evidence type="ECO:0000256" key="18">
    <source>
        <dbReference type="ARBA" id="ARBA00062056"/>
    </source>
</evidence>
<feature type="binding site" evidence="19">
    <location>
        <position position="762"/>
    </location>
    <ligand>
        <name>ATP</name>
        <dbReference type="ChEBI" id="CHEBI:30616"/>
        <label>2</label>
    </ligand>
</feature>
<sequence>MPKRTDIKTILIIGAGPIIIGQACEFDYSGVQACKALREEGYKVILINSNPATIMTDPATADVTYIEPITWQTVEKIIVKERPDAILPTMGGQTALNCALDLWKNGVLHKYKVELIGATPEAIDKAEDRQKFKEAMTRIGLGSARSGIAHTMEEAWAVQKTVGFPTVIRPSFTLGGTGGGIAYNSEEFETICKRGIEASPTSELLIEESLLGWKEYEMEVVRDKADNCIIVCSIENLDPMGVHTGDSITVAPAQTLTDKEYQIMRNASLAVLREIGVDTGGSNVQFSVNPADGRMIVIEMNPRVSRSSALASKATGFPIAKIAAKLAVGFTLDELKNEITGGKTPASFEPSIDYVVTKIPRFAFEKFPTADNRLTTQMKSVGEVMAMGRTFQESFQKALRGLEVGVDGMNEKTQDREILEKELGEPGPDRIWYVGDAFAAGWTLDEVHTITKIDKWFLVQIEEIVKIELDLDKLYAEHGDKALAALDADTLRALKQKGFSDRRLAKLLHTTDKAVRDARHALKVRPVYKRVDTCAAEFASNTAYMYSTYDDECEAQPTDKKKIMVLGGGPNRIGQGIEFDYCCVHAAMAMREDGYETIMVNCNPETVSTDYDTSDRLYFEPLTLEDVLEIVAVEKPVGVIVQYGGQTPLKLALGLEKEGVPIIGTSPDSIDAAEDRERFQKLLNDLKLRQPPNATARTEQQALEHASAIGYPLVVRPSYVLGGRAMEIVHEQRDLERYMREAVKVSNDSPVLLDHFLSDAIECDVDCVRDKTGAVFIGGVMEHIEQAGVHSGDSACSLPPYYLSAATVAEIKRQTAEMAHGLNVVGLMNVQFAIQERDGKDVIYVLEVNPRASRTVPFVSKATGIQLAKVAARCMVGETLAQQGVTKEVTPPYFSVKEAVFPFVKFPGVDTILGPEMKSTGEVMGVGKTFGEAFVKSQMGAGTKLPTEGKIFMTVKNADKARAVAIAKELAAMGFKLCATRGTAAAIAEAGIEVQTVNKVTEGRPHIVDMIKNDEIAMVINTVEERRNAIADSRAIRTSALLARVTTFTTIFGAEAAVEGMKHLNHLDVYSLQELHAQLAL</sequence>
<feature type="binding site" evidence="19">
    <location>
        <position position="847"/>
    </location>
    <ligand>
        <name>Mn(2+)</name>
        <dbReference type="ChEBI" id="CHEBI:29035"/>
        <label>3</label>
    </ligand>
</feature>
<feature type="binding site" evidence="19">
    <location>
        <position position="242"/>
    </location>
    <ligand>
        <name>ATP</name>
        <dbReference type="ChEBI" id="CHEBI:30616"/>
        <label>1</label>
    </ligand>
</feature>
<feature type="binding site" evidence="19">
    <location>
        <position position="299"/>
    </location>
    <ligand>
        <name>Mg(2+)</name>
        <dbReference type="ChEBI" id="CHEBI:18420"/>
        <label>2</label>
    </ligand>
</feature>
<dbReference type="FunFam" id="3.40.50.20:FF:000003">
    <property type="entry name" value="Carbamoyl-phosphate synthase large chain"/>
    <property type="match status" value="1"/>
</dbReference>
<dbReference type="SUPFAM" id="SSF52440">
    <property type="entry name" value="PreATP-grasp domain"/>
    <property type="match status" value="2"/>
</dbReference>
<feature type="binding site" evidence="19">
    <location>
        <position position="208"/>
    </location>
    <ligand>
        <name>ATP</name>
        <dbReference type="ChEBI" id="CHEBI:30616"/>
        <label>1</label>
    </ligand>
</feature>
<feature type="binding site" evidence="19">
    <location>
        <position position="831"/>
    </location>
    <ligand>
        <name>ATP</name>
        <dbReference type="ChEBI" id="CHEBI:30616"/>
        <label>2</label>
    </ligand>
</feature>
<dbReference type="InterPro" id="IPR036914">
    <property type="entry name" value="MGS-like_dom_sf"/>
</dbReference>
<evidence type="ECO:0000256" key="17">
    <source>
        <dbReference type="ARBA" id="ARBA00057223"/>
    </source>
</evidence>
<feature type="binding site" evidence="19">
    <location>
        <position position="847"/>
    </location>
    <ligand>
        <name>ATP</name>
        <dbReference type="ChEBI" id="CHEBI:30616"/>
        <label>2</label>
    </ligand>
</feature>
<evidence type="ECO:0000256" key="2">
    <source>
        <dbReference type="ARBA" id="ARBA00004812"/>
    </source>
</evidence>
<feature type="binding site" evidence="19">
    <location>
        <position position="849"/>
    </location>
    <ligand>
        <name>Mg(2+)</name>
        <dbReference type="ChEBI" id="CHEBI:18420"/>
        <label>4</label>
    </ligand>
</feature>
<dbReference type="PANTHER" id="PTHR11405:SF53">
    <property type="entry name" value="CARBAMOYL-PHOSPHATE SYNTHASE [AMMONIA], MITOCHONDRIAL"/>
    <property type="match status" value="1"/>
</dbReference>
<evidence type="ECO:0000256" key="16">
    <source>
        <dbReference type="ARBA" id="ARBA00048816"/>
    </source>
</evidence>
<organism evidence="22 23">
    <name type="scientific">Diaphorobacter aerolatus</name>
    <dbReference type="NCBI Taxonomy" id="1288495"/>
    <lineage>
        <taxon>Bacteria</taxon>
        <taxon>Pseudomonadati</taxon>
        <taxon>Pseudomonadota</taxon>
        <taxon>Betaproteobacteria</taxon>
        <taxon>Burkholderiales</taxon>
        <taxon>Comamonadaceae</taxon>
        <taxon>Diaphorobacter</taxon>
    </lineage>
</organism>
<feature type="binding site" evidence="19">
    <location>
        <position position="285"/>
    </location>
    <ligand>
        <name>Mn(2+)</name>
        <dbReference type="ChEBI" id="CHEBI:29035"/>
        <label>1</label>
    </ligand>
</feature>
<evidence type="ECO:0000256" key="7">
    <source>
        <dbReference type="ARBA" id="ARBA00022605"/>
    </source>
</evidence>
<dbReference type="Gene3D" id="3.40.50.20">
    <property type="match status" value="2"/>
</dbReference>
<dbReference type="GO" id="GO:0006541">
    <property type="term" value="P:glutamine metabolic process"/>
    <property type="evidence" value="ECO:0007669"/>
    <property type="project" value="TreeGrafter"/>
</dbReference>
<dbReference type="Pfam" id="PF02142">
    <property type="entry name" value="MGS"/>
    <property type="match status" value="1"/>
</dbReference>
<keyword evidence="14" id="KW-0464">Manganese</keyword>
<feature type="binding site" evidence="19">
    <location>
        <position position="299"/>
    </location>
    <ligand>
        <name>Mn(2+)</name>
        <dbReference type="ChEBI" id="CHEBI:29035"/>
        <label>1</label>
    </ligand>
</feature>
<dbReference type="InterPro" id="IPR011761">
    <property type="entry name" value="ATP-grasp"/>
</dbReference>
<dbReference type="HAMAP" id="MF_01210_B">
    <property type="entry name" value="CPSase_L_chain_B"/>
    <property type="match status" value="1"/>
</dbReference>
<feature type="binding site" evidence="19">
    <location>
        <position position="241"/>
    </location>
    <ligand>
        <name>ATP</name>
        <dbReference type="ChEBI" id="CHEBI:30616"/>
        <label>1</label>
    </ligand>
</feature>
<feature type="binding site" evidence="19">
    <location>
        <position position="789"/>
    </location>
    <ligand>
        <name>ATP</name>
        <dbReference type="ChEBI" id="CHEBI:30616"/>
        <label>2</label>
    </ligand>
</feature>
<dbReference type="PANTHER" id="PTHR11405">
    <property type="entry name" value="CARBAMOYLTRANSFERASE FAMILY MEMBER"/>
    <property type="match status" value="1"/>
</dbReference>
<dbReference type="InterPro" id="IPR033937">
    <property type="entry name" value="MGS_CPS_CarB"/>
</dbReference>
<dbReference type="InterPro" id="IPR011607">
    <property type="entry name" value="MGS-like_dom"/>
</dbReference>
<evidence type="ECO:0000259" key="21">
    <source>
        <dbReference type="PROSITE" id="PS51855"/>
    </source>
</evidence>
<feature type="binding site" evidence="19">
    <location>
        <position position="716"/>
    </location>
    <ligand>
        <name>ATP</name>
        <dbReference type="ChEBI" id="CHEBI:30616"/>
        <label>2</label>
    </ligand>
</feature>
<evidence type="ECO:0000256" key="14">
    <source>
        <dbReference type="ARBA" id="ARBA00023211"/>
    </source>
</evidence>
<comment type="similarity">
    <text evidence="4 19">Belongs to the CarB family.</text>
</comment>
<evidence type="ECO:0000256" key="15">
    <source>
        <dbReference type="ARBA" id="ARBA00047359"/>
    </source>
</evidence>
<accession>A0A7H0GLQ6</accession>
<gene>
    <name evidence="19 22" type="primary">carB</name>
    <name evidence="22" type="ORF">H9K75_03725</name>
</gene>
<dbReference type="SMART" id="SM00851">
    <property type="entry name" value="MGS"/>
    <property type="match status" value="1"/>
</dbReference>
<dbReference type="GO" id="GO:0046872">
    <property type="term" value="F:metal ion binding"/>
    <property type="evidence" value="ECO:0007669"/>
    <property type="project" value="UniProtKB-KW"/>
</dbReference>
<protein>
    <recommendedName>
        <fullName evidence="19">Carbamoyl phosphate synthase large chain</fullName>
        <ecNumber evidence="19">6.3.4.16</ecNumber>
        <ecNumber evidence="19">6.3.5.5</ecNumber>
    </recommendedName>
    <alternativeName>
        <fullName evidence="19">Carbamoyl phosphate synthetase ammonia chain</fullName>
    </alternativeName>
</protein>
<evidence type="ECO:0000256" key="12">
    <source>
        <dbReference type="ARBA" id="ARBA00022842"/>
    </source>
</evidence>
<feature type="binding site" evidence="19">
    <location>
        <position position="299"/>
    </location>
    <ligand>
        <name>Mn(2+)</name>
        <dbReference type="ChEBI" id="CHEBI:29035"/>
        <label>2</label>
    </ligand>
</feature>
<feature type="domain" description="ATP-grasp" evidence="20">
    <location>
        <begin position="680"/>
        <end position="876"/>
    </location>
</feature>
<comment type="function">
    <text evidence="17 19">Large subunit of the glutamine-dependent carbamoyl phosphate synthetase (CPSase). CPSase catalyzes the formation of carbamoyl phosphate from the ammonia moiety of glutamine, carbonate, and phosphate donated by ATP, constituting the first step of 2 biosynthetic pathways, one leading to arginine and/or urea and the other to pyrimidine nucleotides. The large subunit (synthetase) binds the substrates ammonia (free or transferred from glutamine from the small subunit), hydrogencarbonate and ATP and carries out an ATP-coupled ligase reaction, activating hydrogencarbonate by forming carboxy phosphate which reacts with ammonia to form carbamoyl phosphate.</text>
</comment>
<dbReference type="GO" id="GO:0004087">
    <property type="term" value="F:carbamoyl-phosphate synthase (ammonia) activity"/>
    <property type="evidence" value="ECO:0007669"/>
    <property type="project" value="UniProtKB-EC"/>
</dbReference>
<dbReference type="GO" id="GO:0044205">
    <property type="term" value="P:'de novo' UMP biosynthetic process"/>
    <property type="evidence" value="ECO:0007669"/>
    <property type="project" value="UniProtKB-UniRule"/>
</dbReference>
<comment type="caution">
    <text evidence="19">Lacks conserved residue(s) required for the propagation of feature annotation.</text>
</comment>
<comment type="catalytic activity">
    <reaction evidence="16 19">
        <text>hydrogencarbonate + L-glutamine + 2 ATP + H2O = carbamoyl phosphate + L-glutamate + 2 ADP + phosphate + 2 H(+)</text>
        <dbReference type="Rhea" id="RHEA:18633"/>
        <dbReference type="ChEBI" id="CHEBI:15377"/>
        <dbReference type="ChEBI" id="CHEBI:15378"/>
        <dbReference type="ChEBI" id="CHEBI:17544"/>
        <dbReference type="ChEBI" id="CHEBI:29985"/>
        <dbReference type="ChEBI" id="CHEBI:30616"/>
        <dbReference type="ChEBI" id="CHEBI:43474"/>
        <dbReference type="ChEBI" id="CHEBI:58228"/>
        <dbReference type="ChEBI" id="CHEBI:58359"/>
        <dbReference type="ChEBI" id="CHEBI:456216"/>
        <dbReference type="EC" id="6.3.5.5"/>
    </reaction>
</comment>
<evidence type="ECO:0000256" key="8">
    <source>
        <dbReference type="ARBA" id="ARBA00022723"/>
    </source>
</evidence>
<keyword evidence="13 19" id="KW-0665">Pyrimidine biosynthesis</keyword>
<dbReference type="RefSeq" id="WP_187724814.1">
    <property type="nucleotide sequence ID" value="NZ_CP060783.1"/>
</dbReference>
<feature type="binding site" evidence="19">
    <location>
        <position position="831"/>
    </location>
    <ligand>
        <name>Mg(2+)</name>
        <dbReference type="ChEBI" id="CHEBI:18420"/>
        <label>3</label>
    </ligand>
</feature>
<evidence type="ECO:0000259" key="20">
    <source>
        <dbReference type="PROSITE" id="PS50975"/>
    </source>
</evidence>
<evidence type="ECO:0000256" key="6">
    <source>
        <dbReference type="ARBA" id="ARBA00022598"/>
    </source>
</evidence>
<dbReference type="Pfam" id="PF25596">
    <property type="entry name" value="CPSase_L_D1"/>
    <property type="match status" value="2"/>
</dbReference>
<dbReference type="FunFam" id="3.30.1490.20:FF:000001">
    <property type="entry name" value="Carbamoyl-phosphate synthase large chain"/>
    <property type="match status" value="1"/>
</dbReference>
<comment type="cofactor">
    <cofactor evidence="19">
        <name>Mg(2+)</name>
        <dbReference type="ChEBI" id="CHEBI:18420"/>
    </cofactor>
    <cofactor evidence="19">
        <name>Mn(2+)</name>
        <dbReference type="ChEBI" id="CHEBI:29035"/>
    </cofactor>
    <text evidence="19">Binds 4 Mg(2+) or Mn(2+) ions per subunit.</text>
</comment>
<feature type="binding site" evidence="19">
    <location>
        <position position="176"/>
    </location>
    <ligand>
        <name>ATP</name>
        <dbReference type="ChEBI" id="CHEBI:30616"/>
        <label>1</label>
    </ligand>
</feature>
<comment type="cofactor">
    <cofactor evidence="1">
        <name>Mn(2+)</name>
        <dbReference type="ChEBI" id="CHEBI:29035"/>
    </cofactor>
</comment>
<keyword evidence="6 19" id="KW-0436">Ligase</keyword>
<dbReference type="NCBIfam" id="TIGR01369">
    <property type="entry name" value="CPSaseII_lrg"/>
    <property type="match status" value="1"/>
</dbReference>
<feature type="binding site" evidence="19">
    <location>
        <position position="831"/>
    </location>
    <ligand>
        <name>Mn(2+)</name>
        <dbReference type="ChEBI" id="CHEBI:29035"/>
        <label>3</label>
    </ligand>
</feature>
<dbReference type="UniPathway" id="UPA00068">
    <property type="reaction ID" value="UER00171"/>
</dbReference>
<feature type="binding site" evidence="19">
    <location>
        <position position="285"/>
    </location>
    <ligand>
        <name>Mg(2+)</name>
        <dbReference type="ChEBI" id="CHEBI:18420"/>
        <label>1</label>
    </ligand>
</feature>